<evidence type="ECO:0000313" key="12">
    <source>
        <dbReference type="EMBL" id="CAB5018602.1"/>
    </source>
</evidence>
<feature type="transmembrane region" description="Helical" evidence="10">
    <location>
        <begin position="185"/>
        <end position="211"/>
    </location>
</feature>
<feature type="transmembrane region" description="Helical" evidence="10">
    <location>
        <begin position="65"/>
        <end position="84"/>
    </location>
</feature>
<feature type="transmembrane region" description="Helical" evidence="10">
    <location>
        <begin position="12"/>
        <end position="30"/>
    </location>
</feature>
<comment type="subcellular location">
    <subcellularLocation>
        <location evidence="1">Membrane</location>
        <topology evidence="1">Multi-pass membrane protein</topology>
    </subcellularLocation>
</comment>
<dbReference type="Pfam" id="PF01842">
    <property type="entry name" value="ACT"/>
    <property type="match status" value="1"/>
</dbReference>
<dbReference type="InterPro" id="IPR002912">
    <property type="entry name" value="ACT_dom"/>
</dbReference>
<dbReference type="Gene3D" id="1.20.1530.20">
    <property type="match status" value="1"/>
</dbReference>
<dbReference type="GO" id="GO:0006814">
    <property type="term" value="P:sodium ion transport"/>
    <property type="evidence" value="ECO:0007669"/>
    <property type="project" value="UniProtKB-KW"/>
</dbReference>
<reference evidence="12" key="1">
    <citation type="submission" date="2020-05" db="EMBL/GenBank/DDBJ databases">
        <authorList>
            <person name="Chiriac C."/>
            <person name="Salcher M."/>
            <person name="Ghai R."/>
            <person name="Kavagutti S V."/>
        </authorList>
    </citation>
    <scope>NUCLEOTIDE SEQUENCE</scope>
</reference>
<keyword evidence="8 10" id="KW-0472">Membrane</keyword>
<dbReference type="InterPro" id="IPR045865">
    <property type="entry name" value="ACT-like_dom_sf"/>
</dbReference>
<evidence type="ECO:0000256" key="1">
    <source>
        <dbReference type="ARBA" id="ARBA00004141"/>
    </source>
</evidence>
<keyword evidence="5 10" id="KW-1133">Transmembrane helix</keyword>
<organism evidence="12">
    <name type="scientific">freshwater metagenome</name>
    <dbReference type="NCBI Taxonomy" id="449393"/>
    <lineage>
        <taxon>unclassified sequences</taxon>
        <taxon>metagenomes</taxon>
        <taxon>ecological metagenomes</taxon>
    </lineage>
</organism>
<feature type="transmembrane region" description="Helical" evidence="10">
    <location>
        <begin position="37"/>
        <end position="59"/>
    </location>
</feature>
<dbReference type="PANTHER" id="PTHR43562:SF3">
    <property type="entry name" value="SODIUM ION_PROTON EXCHANGER (EUROFUNG)"/>
    <property type="match status" value="1"/>
</dbReference>
<dbReference type="InterPro" id="IPR006153">
    <property type="entry name" value="Cation/H_exchanger_TM"/>
</dbReference>
<accession>A0A6J7QVZ5</accession>
<sequence length="884" mass="93667">MFASSASSSLDIGRLLFELAIILCGAKVIAEIAERCGVPAVLGEILAGVVIGPSALGWVSRSDTLFVLAELGAILLLLQVGMEMDLKELRTVGRAAMTVAVIGVILPMSFGMLGGIAMGEEARTALFVGATLTATSVGITARVFGDLRALSTKEARIVLGAAVADDVLGLIILTVVSRVVEKGSIGIGTIASTTGLAIAFLAISGFVGFTALPKIMGTVLKRASSPAAASVIALGVTLGFASAAEAAHLAPIIGAFVAGTALGRSPGHERVARDMSALASVFVPIFFLQIGIDTDIAALVRPKALGIAAVLIVIAVVTKVAAGYAARSTGADTLLVGLGMIPRGEVGLIFATIGLNVGVFNDDIHAALVLVVLVTTVITPALLRWRLNQGEASEIDLDISAESEPADGWLAVRDGSIALAATPPTSASAVLLLQAAALATDNKPSEELMEWVAERRTRDLQWNRDATTQLLHLLRVGSPRSWRLIEISGLFERALPELAEAIRHRTSDASELDPTHSLRFPTVEALREATSVASSQSDSLLLAAFLADINDGEMPINLILQKLDLDILFAKEVEDLLNGATLLRAGVEREPHRADERLIRDIAHGLKRPGIVERSRLLADALGGLEPWQHAAMIDITTGVQGVLAHPELLSGENDSLADLRRRQTSELTNDEALLDRIVHAPTTYVLAHDPAELLEHARLIEPAPHGRKVRVTVQPTRTPGQYILNAACRNRRGLLSRLSGVLADEGISVVSASLATWPDNSVLDTFIVEAPHPPDPVHVSRLFSQSMKGRLRPRKLALAAPQVALDNSIHPWHSVLRISGPDQLGLLSAISYALSNAGVQVHHAVVQTKDGFVDDEFEISDRVGHKIGDDRADVVRKVLNRLK</sequence>
<dbReference type="AlphaFoldDB" id="A0A6J7QVZ5"/>
<feature type="transmembrane region" description="Helical" evidence="10">
    <location>
        <begin position="275"/>
        <end position="292"/>
    </location>
</feature>
<feature type="domain" description="ACT" evidence="11">
    <location>
        <begin position="816"/>
        <end position="884"/>
    </location>
</feature>
<dbReference type="PROSITE" id="PS51671">
    <property type="entry name" value="ACT"/>
    <property type="match status" value="2"/>
</dbReference>
<dbReference type="Pfam" id="PF00999">
    <property type="entry name" value="Na_H_Exchanger"/>
    <property type="match status" value="1"/>
</dbReference>
<dbReference type="SUPFAM" id="SSF55021">
    <property type="entry name" value="ACT-like"/>
    <property type="match status" value="2"/>
</dbReference>
<evidence type="ECO:0000256" key="4">
    <source>
        <dbReference type="ARBA" id="ARBA00022692"/>
    </source>
</evidence>
<evidence type="ECO:0000256" key="8">
    <source>
        <dbReference type="ARBA" id="ARBA00023136"/>
    </source>
</evidence>
<feature type="transmembrane region" description="Helical" evidence="10">
    <location>
        <begin position="157"/>
        <end position="179"/>
    </location>
</feature>
<dbReference type="GO" id="GO:0016020">
    <property type="term" value="C:membrane"/>
    <property type="evidence" value="ECO:0007669"/>
    <property type="project" value="UniProtKB-SubCell"/>
</dbReference>
<dbReference type="EMBL" id="CAFBPN010000030">
    <property type="protein sequence ID" value="CAB5018602.1"/>
    <property type="molecule type" value="Genomic_DNA"/>
</dbReference>
<feature type="transmembrane region" description="Helical" evidence="10">
    <location>
        <begin position="364"/>
        <end position="383"/>
    </location>
</feature>
<evidence type="ECO:0000256" key="2">
    <source>
        <dbReference type="ARBA" id="ARBA00022448"/>
    </source>
</evidence>
<keyword evidence="6" id="KW-0915">Sodium</keyword>
<feature type="transmembrane region" description="Helical" evidence="10">
    <location>
        <begin position="96"/>
        <end position="118"/>
    </location>
</feature>
<evidence type="ECO:0000256" key="6">
    <source>
        <dbReference type="ARBA" id="ARBA00023053"/>
    </source>
</evidence>
<keyword evidence="2" id="KW-0813">Transport</keyword>
<dbReference type="CDD" id="cd04873">
    <property type="entry name" value="ACT_UUR-ACR-like"/>
    <property type="match status" value="2"/>
</dbReference>
<evidence type="ECO:0000256" key="3">
    <source>
        <dbReference type="ARBA" id="ARBA00022449"/>
    </source>
</evidence>
<keyword evidence="9" id="KW-0739">Sodium transport</keyword>
<feature type="domain" description="ACT" evidence="11">
    <location>
        <begin position="724"/>
        <end position="802"/>
    </location>
</feature>
<gene>
    <name evidence="12" type="ORF">UFOPK4098_00723</name>
</gene>
<dbReference type="InterPro" id="IPR038770">
    <property type="entry name" value="Na+/solute_symporter_sf"/>
</dbReference>
<keyword evidence="4 10" id="KW-0812">Transmembrane</keyword>
<dbReference type="PANTHER" id="PTHR43562">
    <property type="entry name" value="NAPA-TYPE SODIUM/HYDROGEN ANTIPORTER"/>
    <property type="match status" value="1"/>
</dbReference>
<evidence type="ECO:0000259" key="11">
    <source>
        <dbReference type="PROSITE" id="PS51671"/>
    </source>
</evidence>
<evidence type="ECO:0000256" key="10">
    <source>
        <dbReference type="SAM" id="Phobius"/>
    </source>
</evidence>
<name>A0A6J7QVZ5_9ZZZZ</name>
<feature type="transmembrane region" description="Helical" evidence="10">
    <location>
        <begin position="334"/>
        <end position="358"/>
    </location>
</feature>
<evidence type="ECO:0000256" key="7">
    <source>
        <dbReference type="ARBA" id="ARBA00023065"/>
    </source>
</evidence>
<evidence type="ECO:0000256" key="5">
    <source>
        <dbReference type="ARBA" id="ARBA00022989"/>
    </source>
</evidence>
<evidence type="ECO:0000256" key="9">
    <source>
        <dbReference type="ARBA" id="ARBA00023201"/>
    </source>
</evidence>
<feature type="transmembrane region" description="Helical" evidence="10">
    <location>
        <begin position="124"/>
        <end position="145"/>
    </location>
</feature>
<keyword evidence="7" id="KW-0406">Ion transport</keyword>
<dbReference type="GO" id="GO:1902600">
    <property type="term" value="P:proton transmembrane transport"/>
    <property type="evidence" value="ECO:0007669"/>
    <property type="project" value="InterPro"/>
</dbReference>
<keyword evidence="3" id="KW-0050">Antiport</keyword>
<feature type="transmembrane region" description="Helical" evidence="10">
    <location>
        <begin position="304"/>
        <end position="322"/>
    </location>
</feature>
<dbReference type="GO" id="GO:0015297">
    <property type="term" value="F:antiporter activity"/>
    <property type="evidence" value="ECO:0007669"/>
    <property type="project" value="UniProtKB-KW"/>
</dbReference>
<protein>
    <submittedName>
        <fullName evidence="12">Unannotated protein</fullName>
    </submittedName>
</protein>
<proteinExistence type="predicted"/>